<accession>A0ABS8Y0Q9</accession>
<sequence>MERERSLGDAWWSVRPLEKAAQWLFRARLWHFPVELEGKATEGNREMRLSDLRDAAAGSGGLLVGARVTAGAVCGGFYGGVRPEEGVQRLVVVAATVVADSGEKRERRSSCGGGGRCGAIVHGGSVVAERGGEGWGEESGDAVATGG</sequence>
<dbReference type="Proteomes" id="UP000823775">
    <property type="component" value="Unassembled WGS sequence"/>
</dbReference>
<protein>
    <submittedName>
        <fullName evidence="1">Uncharacterized protein</fullName>
    </submittedName>
</protein>
<organism evidence="1 2">
    <name type="scientific">Datura stramonium</name>
    <name type="common">Jimsonweed</name>
    <name type="synonym">Common thornapple</name>
    <dbReference type="NCBI Taxonomy" id="4076"/>
    <lineage>
        <taxon>Eukaryota</taxon>
        <taxon>Viridiplantae</taxon>
        <taxon>Streptophyta</taxon>
        <taxon>Embryophyta</taxon>
        <taxon>Tracheophyta</taxon>
        <taxon>Spermatophyta</taxon>
        <taxon>Magnoliopsida</taxon>
        <taxon>eudicotyledons</taxon>
        <taxon>Gunneridae</taxon>
        <taxon>Pentapetalae</taxon>
        <taxon>asterids</taxon>
        <taxon>lamiids</taxon>
        <taxon>Solanales</taxon>
        <taxon>Solanaceae</taxon>
        <taxon>Solanoideae</taxon>
        <taxon>Datureae</taxon>
        <taxon>Datura</taxon>
    </lineage>
</organism>
<name>A0ABS8Y0Q9_DATST</name>
<evidence type="ECO:0000313" key="2">
    <source>
        <dbReference type="Proteomes" id="UP000823775"/>
    </source>
</evidence>
<comment type="caution">
    <text evidence="1">The sequence shown here is derived from an EMBL/GenBank/DDBJ whole genome shotgun (WGS) entry which is preliminary data.</text>
</comment>
<gene>
    <name evidence="1" type="ORF">HAX54_011828</name>
</gene>
<dbReference type="EMBL" id="JACEIK010016785">
    <property type="protein sequence ID" value="MCE5165716.1"/>
    <property type="molecule type" value="Genomic_DNA"/>
</dbReference>
<reference evidence="1 2" key="1">
    <citation type="journal article" date="2021" name="BMC Genomics">
        <title>Datura genome reveals duplications of psychoactive alkaloid biosynthetic genes and high mutation rate following tissue culture.</title>
        <authorList>
            <person name="Rajewski A."/>
            <person name="Carter-House D."/>
            <person name="Stajich J."/>
            <person name="Litt A."/>
        </authorList>
    </citation>
    <scope>NUCLEOTIDE SEQUENCE [LARGE SCALE GENOMIC DNA]</scope>
    <source>
        <strain evidence="1">AR-01</strain>
    </source>
</reference>
<keyword evidence="2" id="KW-1185">Reference proteome</keyword>
<evidence type="ECO:0000313" key="1">
    <source>
        <dbReference type="EMBL" id="MCE5165716.1"/>
    </source>
</evidence>
<proteinExistence type="predicted"/>